<evidence type="ECO:0000256" key="1">
    <source>
        <dbReference type="SAM" id="Phobius"/>
    </source>
</evidence>
<evidence type="ECO:0000313" key="3">
    <source>
        <dbReference type="Proteomes" id="UP000013117"/>
    </source>
</evidence>
<comment type="caution">
    <text evidence="2">The sequence shown here is derived from an EMBL/GenBank/DDBJ whole genome shotgun (WGS) entry which is preliminary data.</text>
</comment>
<dbReference type="PATRIC" id="fig|1120926.3.peg.1874"/>
<keyword evidence="1" id="KW-1133">Transmembrane helix</keyword>
<keyword evidence="3" id="KW-1185">Reference proteome</keyword>
<dbReference type="AlphaFoldDB" id="N8ZJL5"/>
<dbReference type="Proteomes" id="UP000013117">
    <property type="component" value="Unassembled WGS sequence"/>
</dbReference>
<dbReference type="RefSeq" id="WP_004862022.1">
    <property type="nucleotide sequence ID" value="NZ_ASYY01000058.1"/>
</dbReference>
<dbReference type="HOGENOM" id="CLU_989120_0_0_6"/>
<accession>N8ZJL5</accession>
<dbReference type="STRING" id="202952.GCA_000747725_01982"/>
<dbReference type="OrthoDB" id="6689867at2"/>
<protein>
    <submittedName>
        <fullName evidence="2">Uncharacterized protein</fullName>
    </submittedName>
</protein>
<organism evidence="2 3">
    <name type="scientific">Acinetobacter gerneri DSM 14967 = CIP 107464 = MTCC 9824</name>
    <dbReference type="NCBI Taxonomy" id="1120926"/>
    <lineage>
        <taxon>Bacteria</taxon>
        <taxon>Pseudomonadati</taxon>
        <taxon>Pseudomonadota</taxon>
        <taxon>Gammaproteobacteria</taxon>
        <taxon>Moraxellales</taxon>
        <taxon>Moraxellaceae</taxon>
        <taxon>Acinetobacter</taxon>
    </lineage>
</organism>
<name>N8ZJL5_9GAMM</name>
<keyword evidence="1" id="KW-0812">Transmembrane</keyword>
<keyword evidence="1" id="KW-0472">Membrane</keyword>
<gene>
    <name evidence="2" type="ORF">F960_01945</name>
</gene>
<dbReference type="EMBL" id="APPN01000063">
    <property type="protein sequence ID" value="ENV33939.1"/>
    <property type="molecule type" value="Genomic_DNA"/>
</dbReference>
<evidence type="ECO:0000313" key="2">
    <source>
        <dbReference type="EMBL" id="ENV33939.1"/>
    </source>
</evidence>
<sequence>MAEATQNSKSNQILGGILVFGMLFFAFNKGIDWWSSNKLIKQNDERIAFALKNNDANKCAVISNAISMANTLTDQKALDRYKKISVENYCTSPNDIDPYESAAFAEKEAKKQTPQVPYVQRYYSENDTTAKLNLVQFAKVVSNTYPALKIHFPKDASVIKFSPNDVDPNVEYVKFNNWFNVKISRKENTDDWKAFSVSVYNQNSYEESKVSAFNTCKLIWDNIDNRVRPEIDDLIKRVENYEKDGSKAMTQQIRQGYFIELDASHYNDGYPVTCLIAIDKK</sequence>
<feature type="transmembrane region" description="Helical" evidence="1">
    <location>
        <begin position="12"/>
        <end position="31"/>
    </location>
</feature>
<dbReference type="GeneID" id="84211823"/>
<proteinExistence type="predicted"/>
<reference evidence="2 3" key="1">
    <citation type="submission" date="2013-02" db="EMBL/GenBank/DDBJ databases">
        <title>The Genome Sequence of Acinetobacter gerneri CIP 107464.</title>
        <authorList>
            <consortium name="The Broad Institute Genome Sequencing Platform"/>
            <consortium name="The Broad Institute Genome Sequencing Center for Infectious Disease"/>
            <person name="Cerqueira G."/>
            <person name="Feldgarden M."/>
            <person name="Courvalin P."/>
            <person name="Perichon B."/>
            <person name="Grillot-Courvalin C."/>
            <person name="Clermont D."/>
            <person name="Rocha E."/>
            <person name="Yoon E.-J."/>
            <person name="Nemec A."/>
            <person name="Walker B."/>
            <person name="Young S.K."/>
            <person name="Zeng Q."/>
            <person name="Gargeya S."/>
            <person name="Fitzgerald M."/>
            <person name="Haas B."/>
            <person name="Abouelleil A."/>
            <person name="Alvarado L."/>
            <person name="Arachchi H.M."/>
            <person name="Berlin A.M."/>
            <person name="Chapman S.B."/>
            <person name="Dewar J."/>
            <person name="Goldberg J."/>
            <person name="Griggs A."/>
            <person name="Gujja S."/>
            <person name="Hansen M."/>
            <person name="Howarth C."/>
            <person name="Imamovic A."/>
            <person name="Larimer J."/>
            <person name="McCowan C."/>
            <person name="Murphy C."/>
            <person name="Neiman D."/>
            <person name="Pearson M."/>
            <person name="Priest M."/>
            <person name="Roberts A."/>
            <person name="Saif S."/>
            <person name="Shea T."/>
            <person name="Sisk P."/>
            <person name="Sykes S."/>
            <person name="Wortman J."/>
            <person name="Nusbaum C."/>
            <person name="Birren B."/>
        </authorList>
    </citation>
    <scope>NUCLEOTIDE SEQUENCE [LARGE SCALE GENOMIC DNA]</scope>
    <source>
        <strain evidence="2 3">CIP 107464</strain>
    </source>
</reference>